<dbReference type="SUPFAM" id="SSF69118">
    <property type="entry name" value="AhpD-like"/>
    <property type="match status" value="1"/>
</dbReference>
<gene>
    <name evidence="4" type="ORF">GMA10_00755</name>
</gene>
<evidence type="ECO:0000256" key="1">
    <source>
        <dbReference type="SAM" id="MobiDB-lite"/>
    </source>
</evidence>
<dbReference type="InterPro" id="IPR052512">
    <property type="entry name" value="4CMD/NDH-1_regulator"/>
</dbReference>
<dbReference type="InterPro" id="IPR000073">
    <property type="entry name" value="AB_hydrolase_1"/>
</dbReference>
<accession>A0A7K1LF12</accession>
<proteinExistence type="predicted"/>
<feature type="region of interest" description="Disordered" evidence="1">
    <location>
        <begin position="273"/>
        <end position="311"/>
    </location>
</feature>
<evidence type="ECO:0000313" key="5">
    <source>
        <dbReference type="Proteomes" id="UP000462152"/>
    </source>
</evidence>
<dbReference type="PANTHER" id="PTHR33570">
    <property type="entry name" value="4-CARBOXYMUCONOLACTONE DECARBOXYLASE FAMILY PROTEIN"/>
    <property type="match status" value="1"/>
</dbReference>
<dbReference type="Pfam" id="PF02627">
    <property type="entry name" value="CMD"/>
    <property type="match status" value="1"/>
</dbReference>
<dbReference type="InterPro" id="IPR003779">
    <property type="entry name" value="CMD-like"/>
</dbReference>
<protein>
    <submittedName>
        <fullName evidence="4">Alpha/beta fold hydrolase</fullName>
    </submittedName>
</protein>
<keyword evidence="4" id="KW-0378">Hydrolase</keyword>
<comment type="caution">
    <text evidence="4">The sequence shown here is derived from an EMBL/GenBank/DDBJ whole genome shotgun (WGS) entry which is preliminary data.</text>
</comment>
<dbReference type="OrthoDB" id="9802489at2"/>
<dbReference type="Gene3D" id="3.40.50.1820">
    <property type="entry name" value="alpha/beta hydrolase"/>
    <property type="match status" value="1"/>
</dbReference>
<organism evidence="4 5">
    <name type="scientific">Rothia koreensis</name>
    <dbReference type="NCBI Taxonomy" id="592378"/>
    <lineage>
        <taxon>Bacteria</taxon>
        <taxon>Bacillati</taxon>
        <taxon>Actinomycetota</taxon>
        <taxon>Actinomycetes</taxon>
        <taxon>Micrococcales</taxon>
        <taxon>Micrococcaceae</taxon>
        <taxon>Rothia</taxon>
    </lineage>
</organism>
<dbReference type="Proteomes" id="UP000462152">
    <property type="component" value="Unassembled WGS sequence"/>
</dbReference>
<feature type="domain" description="AB hydrolase-1" evidence="3">
    <location>
        <begin position="44"/>
        <end position="266"/>
    </location>
</feature>
<dbReference type="EMBL" id="WOGT01000001">
    <property type="protein sequence ID" value="MUN53769.1"/>
    <property type="molecule type" value="Genomic_DNA"/>
</dbReference>
<evidence type="ECO:0000259" key="3">
    <source>
        <dbReference type="Pfam" id="PF12697"/>
    </source>
</evidence>
<dbReference type="InterPro" id="IPR029032">
    <property type="entry name" value="AhpD-like"/>
</dbReference>
<dbReference type="AlphaFoldDB" id="A0A7K1LF12"/>
<dbReference type="SUPFAM" id="SSF53474">
    <property type="entry name" value="alpha/beta-Hydrolases"/>
    <property type="match status" value="1"/>
</dbReference>
<evidence type="ECO:0000259" key="2">
    <source>
        <dbReference type="Pfam" id="PF02627"/>
    </source>
</evidence>
<keyword evidence="5" id="KW-1185">Reference proteome</keyword>
<dbReference type="InterPro" id="IPR029058">
    <property type="entry name" value="AB_hydrolase_fold"/>
</dbReference>
<dbReference type="RefSeq" id="WP_129313885.1">
    <property type="nucleotide sequence ID" value="NZ_NOIQ01000001.1"/>
</dbReference>
<dbReference type="PANTHER" id="PTHR33570:SF2">
    <property type="entry name" value="CARBOXYMUCONOLACTONE DECARBOXYLASE-LIKE DOMAIN-CONTAINING PROTEIN"/>
    <property type="match status" value="1"/>
</dbReference>
<evidence type="ECO:0000313" key="4">
    <source>
        <dbReference type="EMBL" id="MUN53769.1"/>
    </source>
</evidence>
<feature type="domain" description="Carboxymuconolactone decarboxylase-like" evidence="2">
    <location>
        <begin position="340"/>
        <end position="420"/>
    </location>
</feature>
<sequence>MTVPDLTPVALGDNLTGSQPEDHARQDKPLLILGPSLGTAVTPLWAPAAAHLKDRFELIGWELPGHGRGSVVADEFDVEDLAEGVHRLADRLRQERGTPDKKYFYAGVSVGGAVGLALSLAHPDAVQAVAAICTGAKIGERAGWIERAELVETSGTPTQVIGSAEKWFAPGFLERQRVIATELLHSLQEADRNDYGLVCRALSRCDLRDRLGEISVPVLTLAGAHDVATPPESLQQVADGVAQSASVVFDDAAHLLPAERPEDTAREIAAFFLPDDGRSGGSSDVRSENAASGTEWPALPDPVAPRSRVKEEGMTVRREVLSDEHVDRAESRTTEFTAPFQDLISRYAWGEIWTRPGLDRKTRSAITLTAMIALGHWQEFDMHIKAARRNGVGIPEIQEIILQSAIYCGVPAANTAFSRAQSVLDDLGDL</sequence>
<dbReference type="GO" id="GO:0016787">
    <property type="term" value="F:hydrolase activity"/>
    <property type="evidence" value="ECO:0007669"/>
    <property type="project" value="UniProtKB-KW"/>
</dbReference>
<dbReference type="Pfam" id="PF12697">
    <property type="entry name" value="Abhydrolase_6"/>
    <property type="match status" value="1"/>
</dbReference>
<feature type="region of interest" description="Disordered" evidence="1">
    <location>
        <begin position="1"/>
        <end position="25"/>
    </location>
</feature>
<reference evidence="4 5" key="1">
    <citation type="submission" date="2019-12" db="EMBL/GenBank/DDBJ databases">
        <authorList>
            <person name="Li J."/>
            <person name="Shi Y."/>
            <person name="Xu G."/>
            <person name="Xiao D."/>
            <person name="Ran X."/>
        </authorList>
    </citation>
    <scope>NUCLEOTIDE SEQUENCE [LARGE SCALE GENOMIC DNA]</scope>
    <source>
        <strain evidence="4 5">JCM 15915</strain>
    </source>
</reference>
<name>A0A7K1LF12_9MICC</name>
<dbReference type="Gene3D" id="1.20.1290.10">
    <property type="entry name" value="AhpD-like"/>
    <property type="match status" value="1"/>
</dbReference>
<dbReference type="GO" id="GO:0051920">
    <property type="term" value="F:peroxiredoxin activity"/>
    <property type="evidence" value="ECO:0007669"/>
    <property type="project" value="InterPro"/>
</dbReference>